<protein>
    <submittedName>
        <fullName evidence="2">ABC-2 type transport system permease protein</fullName>
    </submittedName>
</protein>
<dbReference type="OrthoDB" id="2014935at2"/>
<evidence type="ECO:0000313" key="2">
    <source>
        <dbReference type="EMBL" id="ROO86791.1"/>
    </source>
</evidence>
<name>A0A3N1CZT8_9ACTN</name>
<feature type="transmembrane region" description="Helical" evidence="1">
    <location>
        <begin position="427"/>
        <end position="450"/>
    </location>
</feature>
<dbReference type="Proteomes" id="UP000272400">
    <property type="component" value="Unassembled WGS sequence"/>
</dbReference>
<comment type="caution">
    <text evidence="2">The sequence shown here is derived from an EMBL/GenBank/DDBJ whole genome shotgun (WGS) entry which is preliminary data.</text>
</comment>
<dbReference type="RefSeq" id="WP_123666157.1">
    <property type="nucleotide sequence ID" value="NZ_RJKE01000001.1"/>
</dbReference>
<feature type="transmembrane region" description="Helical" evidence="1">
    <location>
        <begin position="502"/>
        <end position="522"/>
    </location>
</feature>
<dbReference type="EMBL" id="RJKE01000001">
    <property type="protein sequence ID" value="ROO86791.1"/>
    <property type="molecule type" value="Genomic_DNA"/>
</dbReference>
<evidence type="ECO:0000256" key="1">
    <source>
        <dbReference type="SAM" id="Phobius"/>
    </source>
</evidence>
<keyword evidence="3" id="KW-1185">Reference proteome</keyword>
<evidence type="ECO:0000313" key="3">
    <source>
        <dbReference type="Proteomes" id="UP000272400"/>
    </source>
</evidence>
<sequence length="528" mass="54875">MSAVTGVRPLLKVTVRQDGRNIAPWIVLITALSASSVLAYAWVFPDQESRRHLAATLGTNPALSLVFGQARDLMTADGFNAWRAGALGTFFAALMAVFIVVRNSRADEDSGQAELLASGVMGRHTRLATAVALGTVASLALGAVSWLVTLAFGGGAVDSLALSSTFTASGLMFTGVAAVAAQIGSDARTANTLAVAVLGIAFIARGYIDAAQAPEWTAWLTPLGWLGQVKAAAGNEFWALLPALVLAVVLIAFAFALNARRDFGMGLIPPRRGPARGGRSANVWGLALRLNRGPILSWLVAFAGLGTIFGFLAGPVGDVFAEGPGAFLAASAGAGPEDLLFGFVAQILQIIAIIAAVFGVQIVMRVYAEETDYRVEPLLAGSLRRATYLTSNAVLAFLAPALGMLLAGGVLGLVVTRTEPAISAVDVLGQAAVTVPAVWVLVALALAAVGANPRVRLVGWLGIVATFALTLLGPLFRLWDWILGISPLAHVPNLTAADPDRIGLLWITLIAVAFTAVAFAGFRRRDVL</sequence>
<feature type="transmembrane region" description="Helical" evidence="1">
    <location>
        <begin position="237"/>
        <end position="257"/>
    </location>
</feature>
<feature type="transmembrane region" description="Helical" evidence="1">
    <location>
        <begin position="127"/>
        <end position="148"/>
    </location>
</feature>
<keyword evidence="1" id="KW-0472">Membrane</keyword>
<keyword evidence="1" id="KW-0812">Transmembrane</keyword>
<feature type="transmembrane region" description="Helical" evidence="1">
    <location>
        <begin position="190"/>
        <end position="208"/>
    </location>
</feature>
<feature type="transmembrane region" description="Helical" evidence="1">
    <location>
        <begin position="22"/>
        <end position="43"/>
    </location>
</feature>
<reference evidence="2 3" key="1">
    <citation type="submission" date="2018-11" db="EMBL/GenBank/DDBJ databases">
        <title>Sequencing the genomes of 1000 actinobacteria strains.</title>
        <authorList>
            <person name="Klenk H.-P."/>
        </authorList>
    </citation>
    <scope>NUCLEOTIDE SEQUENCE [LARGE SCALE GENOMIC DNA]</scope>
    <source>
        <strain evidence="2 3">DSM 44254</strain>
    </source>
</reference>
<accession>A0A3N1CZT8</accession>
<feature type="transmembrane region" description="Helical" evidence="1">
    <location>
        <begin position="160"/>
        <end position="183"/>
    </location>
</feature>
<feature type="transmembrane region" description="Helical" evidence="1">
    <location>
        <begin position="347"/>
        <end position="368"/>
    </location>
</feature>
<feature type="transmembrane region" description="Helical" evidence="1">
    <location>
        <begin position="81"/>
        <end position="101"/>
    </location>
</feature>
<keyword evidence="1" id="KW-1133">Transmembrane helix</keyword>
<dbReference type="AlphaFoldDB" id="A0A3N1CZT8"/>
<proteinExistence type="predicted"/>
<organism evidence="2 3">
    <name type="scientific">Actinocorallia herbida</name>
    <dbReference type="NCBI Taxonomy" id="58109"/>
    <lineage>
        <taxon>Bacteria</taxon>
        <taxon>Bacillati</taxon>
        <taxon>Actinomycetota</taxon>
        <taxon>Actinomycetes</taxon>
        <taxon>Streptosporangiales</taxon>
        <taxon>Thermomonosporaceae</taxon>
        <taxon>Actinocorallia</taxon>
    </lineage>
</organism>
<gene>
    <name evidence="2" type="ORF">EDD29_4372</name>
</gene>
<feature type="transmembrane region" description="Helical" evidence="1">
    <location>
        <begin position="457"/>
        <end position="482"/>
    </location>
</feature>
<feature type="transmembrane region" description="Helical" evidence="1">
    <location>
        <begin position="389"/>
        <end position="415"/>
    </location>
</feature>
<feature type="transmembrane region" description="Helical" evidence="1">
    <location>
        <begin position="295"/>
        <end position="314"/>
    </location>
</feature>